<dbReference type="Proteomes" id="UP000683000">
    <property type="component" value="Unassembled WGS sequence"/>
</dbReference>
<dbReference type="EMBL" id="JAGFBS010000004">
    <property type="protein sequence ID" value="KAG6379480.1"/>
    <property type="molecule type" value="Genomic_DNA"/>
</dbReference>
<evidence type="ECO:0000313" key="1">
    <source>
        <dbReference type="EMBL" id="KAG6379480.1"/>
    </source>
</evidence>
<reference evidence="1" key="1">
    <citation type="submission" date="2021-03" db="EMBL/GenBank/DDBJ databases">
        <title>Evolutionary innovations through gain and loss of genes in the ectomycorrhizal Boletales.</title>
        <authorList>
            <person name="Wu G."/>
            <person name="Miyauchi S."/>
            <person name="Morin E."/>
            <person name="Yang Z.-L."/>
            <person name="Xu J."/>
            <person name="Martin F.M."/>
        </authorList>
    </citation>
    <scope>NUCLEOTIDE SEQUENCE</scope>
    <source>
        <strain evidence="1">BR01</strain>
    </source>
</reference>
<dbReference type="InterPro" id="IPR036812">
    <property type="entry name" value="NAD(P)_OxRdtase_dom_sf"/>
</dbReference>
<proteinExistence type="predicted"/>
<dbReference type="AlphaFoldDB" id="A0A8I2YVS3"/>
<comment type="caution">
    <text evidence="1">The sequence shown here is derived from an EMBL/GenBank/DDBJ whole genome shotgun (WGS) entry which is preliminary data.</text>
</comment>
<dbReference type="SUPFAM" id="SSF51430">
    <property type="entry name" value="NAD(P)-linked oxidoreductase"/>
    <property type="match status" value="1"/>
</dbReference>
<protein>
    <submittedName>
        <fullName evidence="1">Uncharacterized protein</fullName>
    </submittedName>
</protein>
<name>A0A8I2YVS3_9AGAM</name>
<keyword evidence="2" id="KW-1185">Reference proteome</keyword>
<organism evidence="1 2">
    <name type="scientific">Boletus reticuloceps</name>
    <dbReference type="NCBI Taxonomy" id="495285"/>
    <lineage>
        <taxon>Eukaryota</taxon>
        <taxon>Fungi</taxon>
        <taxon>Dikarya</taxon>
        <taxon>Basidiomycota</taxon>
        <taxon>Agaricomycotina</taxon>
        <taxon>Agaricomycetes</taxon>
        <taxon>Agaricomycetidae</taxon>
        <taxon>Boletales</taxon>
        <taxon>Boletineae</taxon>
        <taxon>Boletaceae</taxon>
        <taxon>Boletoideae</taxon>
        <taxon>Boletus</taxon>
    </lineage>
</organism>
<accession>A0A8I2YVS3</accession>
<sequence length="180" mass="20362">MQDEYSLLYREEEREMLTYCKFHGIGVIPWSLLAAGDLDALLAPSLFGLTLPEARNSKGSSQRDLSKGDEPHRGCRRVEENIVTGIVLTPEEVAYLEAPCIRAKTCSWPRLMRGRRVQEDVNSCRSNRKQSITYSITFIEAMLPRRRSHKTWTIELAYAGLITDDTQSLSSTVPTAVQRA</sequence>
<evidence type="ECO:0000313" key="2">
    <source>
        <dbReference type="Proteomes" id="UP000683000"/>
    </source>
</evidence>
<dbReference type="Gene3D" id="3.20.20.100">
    <property type="entry name" value="NADP-dependent oxidoreductase domain"/>
    <property type="match status" value="1"/>
</dbReference>
<gene>
    <name evidence="1" type="ORF">JVT61DRAFT_9965</name>
</gene>